<proteinExistence type="predicted"/>
<evidence type="ECO:0000313" key="1">
    <source>
        <dbReference type="EMBL" id="KMS94680.1"/>
    </source>
</evidence>
<keyword evidence="2" id="KW-1185">Reference proteome</keyword>
<reference evidence="1 2" key="1">
    <citation type="journal article" date="2014" name="Nature">
        <title>The genome of the recently domesticated crop plant sugar beet (Beta vulgaris).</title>
        <authorList>
            <person name="Dohm J.C."/>
            <person name="Minoche A.E."/>
            <person name="Holtgrawe D."/>
            <person name="Capella-Gutierrez S."/>
            <person name="Zakrzewski F."/>
            <person name="Tafer H."/>
            <person name="Rupp O."/>
            <person name="Sorensen T.R."/>
            <person name="Stracke R."/>
            <person name="Reinhardt R."/>
            <person name="Goesmann A."/>
            <person name="Kraft T."/>
            <person name="Schulz B."/>
            <person name="Stadler P.F."/>
            <person name="Schmidt T."/>
            <person name="Gabaldon T."/>
            <person name="Lehrach H."/>
            <person name="Weisshaar B."/>
            <person name="Himmelbauer H."/>
        </authorList>
    </citation>
    <scope>NUCLEOTIDE SEQUENCE [LARGE SCALE GENOMIC DNA]</scope>
    <source>
        <tissue evidence="1">Taproot</tissue>
    </source>
</reference>
<evidence type="ECO:0000313" key="2">
    <source>
        <dbReference type="Proteomes" id="UP000035740"/>
    </source>
</evidence>
<name>A0A0J8DV20_BETVV</name>
<dbReference type="Gramene" id="KMS94680">
    <property type="protein sequence ID" value="KMS94680"/>
    <property type="gene ID" value="BVRB_016350"/>
</dbReference>
<accession>A0A0J8DV20</accession>
<dbReference type="Proteomes" id="UP000035740">
    <property type="component" value="Unassembled WGS sequence"/>
</dbReference>
<sequence>AGSCFPPLTVACYDDYET</sequence>
<dbReference type="AlphaFoldDB" id="A0A0J8DV20"/>
<dbReference type="EMBL" id="KQ091291">
    <property type="protein sequence ID" value="KMS94680.1"/>
    <property type="molecule type" value="Genomic_DNA"/>
</dbReference>
<organism evidence="1 2">
    <name type="scientific">Beta vulgaris subsp. vulgaris</name>
    <name type="common">Beet</name>
    <dbReference type="NCBI Taxonomy" id="3555"/>
    <lineage>
        <taxon>Eukaryota</taxon>
        <taxon>Viridiplantae</taxon>
        <taxon>Streptophyta</taxon>
        <taxon>Embryophyta</taxon>
        <taxon>Tracheophyta</taxon>
        <taxon>Spermatophyta</taxon>
        <taxon>Magnoliopsida</taxon>
        <taxon>eudicotyledons</taxon>
        <taxon>Gunneridae</taxon>
        <taxon>Pentapetalae</taxon>
        <taxon>Caryophyllales</taxon>
        <taxon>Chenopodiaceae</taxon>
        <taxon>Betoideae</taxon>
        <taxon>Beta</taxon>
    </lineage>
</organism>
<protein>
    <submittedName>
        <fullName evidence="1">Uncharacterized protein</fullName>
    </submittedName>
</protein>
<gene>
    <name evidence="1" type="ORF">BVRB_016350</name>
</gene>
<feature type="non-terminal residue" evidence="1">
    <location>
        <position position="1"/>
    </location>
</feature>